<evidence type="ECO:0000259" key="6">
    <source>
        <dbReference type="Pfam" id="PF03328"/>
    </source>
</evidence>
<keyword evidence="3 5" id="KW-0460">Magnesium</keyword>
<protein>
    <submittedName>
        <fullName evidence="7">CoA ester lyase</fullName>
    </submittedName>
</protein>
<accession>A0A5N0V8Q5</accession>
<keyword evidence="7" id="KW-0456">Lyase</keyword>
<dbReference type="GO" id="GO:0016829">
    <property type="term" value="F:lyase activity"/>
    <property type="evidence" value="ECO:0007669"/>
    <property type="project" value="UniProtKB-KW"/>
</dbReference>
<reference evidence="7" key="1">
    <citation type="submission" date="2019-09" db="EMBL/GenBank/DDBJ databases">
        <authorList>
            <person name="Teo W.F.A."/>
            <person name="Duangmal K."/>
        </authorList>
    </citation>
    <scope>NUCLEOTIDE SEQUENCE [LARGE SCALE GENOMIC DNA]</scope>
    <source>
        <strain evidence="7">K81G1</strain>
    </source>
</reference>
<dbReference type="InterPro" id="IPR015813">
    <property type="entry name" value="Pyrv/PenolPyrv_kinase-like_dom"/>
</dbReference>
<keyword evidence="8" id="KW-1185">Reference proteome</keyword>
<evidence type="ECO:0000256" key="1">
    <source>
        <dbReference type="ARBA" id="ARBA00001946"/>
    </source>
</evidence>
<gene>
    <name evidence="7" type="ORF">FPZ12_013980</name>
</gene>
<proteinExistence type="predicted"/>
<comment type="cofactor">
    <cofactor evidence="1">
        <name>Mg(2+)</name>
        <dbReference type="ChEBI" id="CHEBI:18420"/>
    </cofactor>
</comment>
<evidence type="ECO:0000313" key="8">
    <source>
        <dbReference type="Proteomes" id="UP000319769"/>
    </source>
</evidence>
<dbReference type="PANTHER" id="PTHR32308">
    <property type="entry name" value="LYASE BETA SUBUNIT, PUTATIVE (AFU_ORTHOLOGUE AFUA_4G13030)-RELATED"/>
    <property type="match status" value="1"/>
</dbReference>
<organism evidence="7 8">
    <name type="scientific">Amycolatopsis acidicola</name>
    <dbReference type="NCBI Taxonomy" id="2596893"/>
    <lineage>
        <taxon>Bacteria</taxon>
        <taxon>Bacillati</taxon>
        <taxon>Actinomycetota</taxon>
        <taxon>Actinomycetes</taxon>
        <taxon>Pseudonocardiales</taxon>
        <taxon>Pseudonocardiaceae</taxon>
        <taxon>Amycolatopsis</taxon>
    </lineage>
</organism>
<keyword evidence="2 5" id="KW-0479">Metal-binding</keyword>
<dbReference type="AlphaFoldDB" id="A0A5N0V8Q5"/>
<dbReference type="Pfam" id="PF03328">
    <property type="entry name" value="HpcH_HpaI"/>
    <property type="match status" value="1"/>
</dbReference>
<evidence type="ECO:0000256" key="2">
    <source>
        <dbReference type="ARBA" id="ARBA00022723"/>
    </source>
</evidence>
<dbReference type="GO" id="GO:0000287">
    <property type="term" value="F:magnesium ion binding"/>
    <property type="evidence" value="ECO:0007669"/>
    <property type="project" value="TreeGrafter"/>
</dbReference>
<dbReference type="Proteomes" id="UP000319769">
    <property type="component" value="Unassembled WGS sequence"/>
</dbReference>
<dbReference type="InterPro" id="IPR040442">
    <property type="entry name" value="Pyrv_kinase-like_dom_sf"/>
</dbReference>
<dbReference type="PIRSF" id="PIRSF015582">
    <property type="entry name" value="Cit_lyase_B"/>
    <property type="match status" value="1"/>
</dbReference>
<evidence type="ECO:0000313" key="7">
    <source>
        <dbReference type="EMBL" id="KAA9161613.1"/>
    </source>
</evidence>
<dbReference type="SUPFAM" id="SSF51621">
    <property type="entry name" value="Phosphoenolpyruvate/pyruvate domain"/>
    <property type="match status" value="1"/>
</dbReference>
<evidence type="ECO:0000256" key="5">
    <source>
        <dbReference type="PIRSR" id="PIRSR015582-2"/>
    </source>
</evidence>
<dbReference type="GO" id="GO:0006107">
    <property type="term" value="P:oxaloacetate metabolic process"/>
    <property type="evidence" value="ECO:0007669"/>
    <property type="project" value="TreeGrafter"/>
</dbReference>
<name>A0A5N0V8Q5_9PSEU</name>
<sequence>MIGKARSWLYVPAHRPELLAKAMAGPADAVVYDLEDAVGAQDKDTARANAVDAVGKSWPKPLWVRINPPETPWGERDVAELAGRGPAGVRVPKCDSPDAVARVADRLGAPLHLLVESALGLENAFRLATCHSLVASVSLGEADLLADLRVRDQTALDWARQRVVTANRAAGLPSPPHAVWTDVTDTAGLTADSEAARDRGFFGRSVVHPRQIAPVNEVFTPDHTEVDDARRLLDSLRDKESAAWLDERGRFVDPAVVARSRWVLDLAAQFATEGTKACPTP</sequence>
<evidence type="ECO:0000256" key="3">
    <source>
        <dbReference type="ARBA" id="ARBA00022842"/>
    </source>
</evidence>
<dbReference type="OrthoDB" id="4322898at2"/>
<dbReference type="PANTHER" id="PTHR32308:SF10">
    <property type="entry name" value="CITRATE LYASE SUBUNIT BETA"/>
    <property type="match status" value="1"/>
</dbReference>
<dbReference type="InterPro" id="IPR011206">
    <property type="entry name" value="Citrate_lyase_beta/mcl1/mcl2"/>
</dbReference>
<feature type="binding site" evidence="4">
    <location>
        <position position="116"/>
    </location>
    <ligand>
        <name>substrate</name>
    </ligand>
</feature>
<dbReference type="Gene3D" id="3.20.20.60">
    <property type="entry name" value="Phosphoenolpyruvate-binding domains"/>
    <property type="match status" value="1"/>
</dbReference>
<dbReference type="RefSeq" id="WP_144746030.1">
    <property type="nucleotide sequence ID" value="NZ_VMNW02000016.1"/>
</dbReference>
<feature type="binding site" evidence="5">
    <location>
        <position position="116"/>
    </location>
    <ligand>
        <name>Mg(2+)</name>
        <dbReference type="ChEBI" id="CHEBI:18420"/>
    </ligand>
</feature>
<feature type="binding site" evidence="5">
    <location>
        <position position="143"/>
    </location>
    <ligand>
        <name>Mg(2+)</name>
        <dbReference type="ChEBI" id="CHEBI:18420"/>
    </ligand>
</feature>
<comment type="caution">
    <text evidence="7">The sequence shown here is derived from an EMBL/GenBank/DDBJ whole genome shotgun (WGS) entry which is preliminary data.</text>
</comment>
<feature type="binding site" evidence="4">
    <location>
        <position position="65"/>
    </location>
    <ligand>
        <name>substrate</name>
    </ligand>
</feature>
<feature type="domain" description="HpcH/HpaI aldolase/citrate lyase" evidence="6">
    <location>
        <begin position="6"/>
        <end position="209"/>
    </location>
</feature>
<evidence type="ECO:0000256" key="4">
    <source>
        <dbReference type="PIRSR" id="PIRSR015582-1"/>
    </source>
</evidence>
<dbReference type="EMBL" id="VMNW02000016">
    <property type="protein sequence ID" value="KAA9161613.1"/>
    <property type="molecule type" value="Genomic_DNA"/>
</dbReference>
<dbReference type="InterPro" id="IPR005000">
    <property type="entry name" value="Aldolase/citrate-lyase_domain"/>
</dbReference>